<keyword evidence="5" id="KW-1185">Reference proteome</keyword>
<reference evidence="4 5" key="1">
    <citation type="submission" date="2020-03" db="EMBL/GenBank/DDBJ databases">
        <title>Roseomonas selenitidurans sp. nov. isolated from soil.</title>
        <authorList>
            <person name="Liu H."/>
        </authorList>
    </citation>
    <scope>NUCLEOTIDE SEQUENCE [LARGE SCALE GENOMIC DNA]</scope>
    <source>
        <strain evidence="4 5">JCM 15073</strain>
    </source>
</reference>
<keyword evidence="1" id="KW-0304">Gas vesicle</keyword>
<dbReference type="InterPro" id="IPR050530">
    <property type="entry name" value="GvpA"/>
</dbReference>
<dbReference type="InterPro" id="IPR018493">
    <property type="entry name" value="GvpA-like_CS"/>
</dbReference>
<dbReference type="EMBL" id="JAAVTX010000002">
    <property type="protein sequence ID" value="NKE44244.1"/>
    <property type="molecule type" value="Genomic_DNA"/>
</dbReference>
<evidence type="ECO:0000256" key="3">
    <source>
        <dbReference type="ARBA" id="ARBA00035646"/>
    </source>
</evidence>
<dbReference type="InterPro" id="IPR000638">
    <property type="entry name" value="Gas-vesicle_GvpA-like"/>
</dbReference>
<dbReference type="RefSeq" id="WP_168048089.1">
    <property type="nucleotide sequence ID" value="NZ_JAATJR010000002.1"/>
</dbReference>
<dbReference type="Proteomes" id="UP000765160">
    <property type="component" value="Unassembled WGS sequence"/>
</dbReference>
<comment type="similarity">
    <text evidence="3">Belongs to the gas vesicle GvpA family.</text>
</comment>
<proteinExistence type="inferred from homology"/>
<dbReference type="PANTHER" id="PTHR35344">
    <property type="entry name" value="GAS VESICLE STRUCTURAL PROTEIN 2-RELATED"/>
    <property type="match status" value="1"/>
</dbReference>
<evidence type="ECO:0000256" key="1">
    <source>
        <dbReference type="ARBA" id="ARBA00022987"/>
    </source>
</evidence>
<organism evidence="4 5">
    <name type="scientific">Falsiroseomonas frigidaquae</name>
    <dbReference type="NCBI Taxonomy" id="487318"/>
    <lineage>
        <taxon>Bacteria</taxon>
        <taxon>Pseudomonadati</taxon>
        <taxon>Pseudomonadota</taxon>
        <taxon>Alphaproteobacteria</taxon>
        <taxon>Acetobacterales</taxon>
        <taxon>Roseomonadaceae</taxon>
        <taxon>Falsiroseomonas</taxon>
    </lineage>
</organism>
<evidence type="ECO:0000313" key="5">
    <source>
        <dbReference type="Proteomes" id="UP000765160"/>
    </source>
</evidence>
<evidence type="ECO:0000313" key="4">
    <source>
        <dbReference type="EMBL" id="NKE44244.1"/>
    </source>
</evidence>
<dbReference type="PANTHER" id="PTHR35344:SF4">
    <property type="entry name" value="GAS VESICLE PROTEIN A1"/>
    <property type="match status" value="1"/>
</dbReference>
<comment type="subcellular location">
    <subcellularLocation>
        <location evidence="2">Gas vesicle</location>
    </subcellularLocation>
</comment>
<name>A0ABX1EVJ0_9PROT</name>
<dbReference type="Pfam" id="PF00741">
    <property type="entry name" value="Gas_vesicle"/>
    <property type="match status" value="1"/>
</dbReference>
<dbReference type="PROSITE" id="PS00234">
    <property type="entry name" value="GAS_VESICLE_A_1"/>
    <property type="match status" value="1"/>
</dbReference>
<comment type="caution">
    <text evidence="4">The sequence shown here is derived from an EMBL/GenBank/DDBJ whole genome shotgun (WGS) entry which is preliminary data.</text>
</comment>
<sequence length="97" mass="10432">MTLQHSVAGSGLADILERILDKGIVVAGDISVSLVGVELLTIRLRLVIASVDRALEMGIRWWEADAGLTGKTDTLQAENAALVQRVAALEQALEIRR</sequence>
<accession>A0ABX1EVJ0</accession>
<protein>
    <submittedName>
        <fullName evidence="4">Gas vesicle protein</fullName>
    </submittedName>
</protein>
<gene>
    <name evidence="4" type="ORF">HB662_05610</name>
</gene>
<evidence type="ECO:0000256" key="2">
    <source>
        <dbReference type="ARBA" id="ARBA00035108"/>
    </source>
</evidence>